<protein>
    <recommendedName>
        <fullName evidence="2">DUF3391 domain-containing protein</fullName>
    </recommendedName>
</protein>
<accession>A0A2K8MP26</accession>
<dbReference type="InterPro" id="IPR021812">
    <property type="entry name" value="DUF3391"/>
</dbReference>
<feature type="compositionally biased region" description="Basic residues" evidence="1">
    <location>
        <begin position="88"/>
        <end position="99"/>
    </location>
</feature>
<feature type="domain" description="DUF3391" evidence="2">
    <location>
        <begin position="2"/>
        <end position="63"/>
    </location>
</feature>
<dbReference type="AlphaFoldDB" id="A0A2K8MP26"/>
<sequence>MKMGMYIHGFDGSWFSHPFWRTRFLLERPEDLAAVLASEVSAVVIDVERGLAPSVPAPGSAPAHHFVPHLRRPCRSYPATPPKPIASVRRRRLRRRSGS</sequence>
<proteinExistence type="predicted"/>
<name>A0A2K8MP26_9SPHN</name>
<dbReference type="KEGG" id="sphc:CVN68_18655"/>
<dbReference type="Pfam" id="PF11871">
    <property type="entry name" value="DUF3391"/>
    <property type="match status" value="1"/>
</dbReference>
<evidence type="ECO:0000313" key="3">
    <source>
        <dbReference type="EMBL" id="ATY33729.1"/>
    </source>
</evidence>
<feature type="region of interest" description="Disordered" evidence="1">
    <location>
        <begin position="75"/>
        <end position="99"/>
    </location>
</feature>
<evidence type="ECO:0000256" key="1">
    <source>
        <dbReference type="SAM" id="MobiDB-lite"/>
    </source>
</evidence>
<dbReference type="EMBL" id="CP024923">
    <property type="protein sequence ID" value="ATY33729.1"/>
    <property type="molecule type" value="Genomic_DNA"/>
</dbReference>
<keyword evidence="4" id="KW-1185">Reference proteome</keyword>
<reference evidence="3 4" key="1">
    <citation type="submission" date="2017-11" db="EMBL/GenBank/DDBJ databases">
        <title>Complete genome sequence of Sphingomonas sp. Strain Cra20, a psychrotolerant potential plant growth promoting rhizobacteria.</title>
        <authorList>
            <person name="Luo Y."/>
        </authorList>
    </citation>
    <scope>NUCLEOTIDE SEQUENCE [LARGE SCALE GENOMIC DNA]</scope>
    <source>
        <strain evidence="3 4">Cra20</strain>
    </source>
</reference>
<evidence type="ECO:0000259" key="2">
    <source>
        <dbReference type="Pfam" id="PF11871"/>
    </source>
</evidence>
<evidence type="ECO:0000313" key="4">
    <source>
        <dbReference type="Proteomes" id="UP000229081"/>
    </source>
</evidence>
<dbReference type="Proteomes" id="UP000229081">
    <property type="component" value="Chromosome"/>
</dbReference>
<gene>
    <name evidence="3" type="ORF">CVN68_18655</name>
</gene>
<organism evidence="3 4">
    <name type="scientific">Sphingomonas psychrotolerans</name>
    <dbReference type="NCBI Taxonomy" id="1327635"/>
    <lineage>
        <taxon>Bacteria</taxon>
        <taxon>Pseudomonadati</taxon>
        <taxon>Pseudomonadota</taxon>
        <taxon>Alphaproteobacteria</taxon>
        <taxon>Sphingomonadales</taxon>
        <taxon>Sphingomonadaceae</taxon>
        <taxon>Sphingomonas</taxon>
    </lineage>
</organism>